<reference evidence="15 16" key="1">
    <citation type="submission" date="2018-10" db="EMBL/GenBank/DDBJ databases">
        <title>Fifty Aureobasidium pullulans genomes reveal a recombining polyextremotolerant generalist.</title>
        <authorList>
            <person name="Gostincar C."/>
            <person name="Turk M."/>
            <person name="Zajc J."/>
            <person name="Gunde-Cimerman N."/>
        </authorList>
    </citation>
    <scope>NUCLEOTIDE SEQUENCE [LARGE SCALE GENOMIC DNA]</scope>
    <source>
        <strain evidence="15 16">EXF-3380</strain>
    </source>
</reference>
<comment type="catalytic activity">
    <reaction evidence="13 14">
        <text>a very-long-chain (3R)-3-hydroxyacyl-CoA = a very-long-chain (2E)-enoyl-CoA + H2O</text>
        <dbReference type="Rhea" id="RHEA:45812"/>
        <dbReference type="ChEBI" id="CHEBI:15377"/>
        <dbReference type="ChEBI" id="CHEBI:83728"/>
        <dbReference type="ChEBI" id="CHEBI:85440"/>
        <dbReference type="EC" id="4.2.1.134"/>
    </reaction>
</comment>
<accession>A0A4T0A3A2</accession>
<evidence type="ECO:0000256" key="4">
    <source>
        <dbReference type="ARBA" id="ARBA00013122"/>
    </source>
</evidence>
<dbReference type="GO" id="GO:0042761">
    <property type="term" value="P:very long-chain fatty acid biosynthetic process"/>
    <property type="evidence" value="ECO:0007669"/>
    <property type="project" value="TreeGrafter"/>
</dbReference>
<evidence type="ECO:0000256" key="8">
    <source>
        <dbReference type="ARBA" id="ARBA00022989"/>
    </source>
</evidence>
<evidence type="ECO:0000256" key="3">
    <source>
        <dbReference type="ARBA" id="ARBA00007811"/>
    </source>
</evidence>
<evidence type="ECO:0000256" key="1">
    <source>
        <dbReference type="ARBA" id="ARBA00004141"/>
    </source>
</evidence>
<evidence type="ECO:0000256" key="10">
    <source>
        <dbReference type="ARBA" id="ARBA00023136"/>
    </source>
</evidence>
<evidence type="ECO:0000256" key="12">
    <source>
        <dbReference type="ARBA" id="ARBA00023239"/>
    </source>
</evidence>
<comment type="pathway">
    <text evidence="2 14">Lipid metabolism; fatty acid biosynthesis.</text>
</comment>
<gene>
    <name evidence="15" type="ORF">D6C83_08351</name>
</gene>
<name>A0A4T0A3A2_AURPU</name>
<comment type="caution">
    <text evidence="14">Lacks conserved residue(s) required for the propagation of feature annotation.</text>
</comment>
<dbReference type="AlphaFoldDB" id="A0A4T0A3A2"/>
<organism evidence="15 16">
    <name type="scientific">Aureobasidium pullulans</name>
    <name type="common">Black yeast</name>
    <name type="synonym">Pullularia pullulans</name>
    <dbReference type="NCBI Taxonomy" id="5580"/>
    <lineage>
        <taxon>Eukaryota</taxon>
        <taxon>Fungi</taxon>
        <taxon>Dikarya</taxon>
        <taxon>Ascomycota</taxon>
        <taxon>Pezizomycotina</taxon>
        <taxon>Dothideomycetes</taxon>
        <taxon>Dothideomycetidae</taxon>
        <taxon>Dothideales</taxon>
        <taxon>Saccotheciaceae</taxon>
        <taxon>Aureobasidium</taxon>
    </lineage>
</organism>
<evidence type="ECO:0000313" key="15">
    <source>
        <dbReference type="EMBL" id="TIA14906.1"/>
    </source>
</evidence>
<keyword evidence="7 14" id="KW-0276">Fatty acid metabolism</keyword>
<keyword evidence="12 14" id="KW-0456">Lyase</keyword>
<dbReference type="UniPathway" id="UPA00094"/>
<feature type="transmembrane region" description="Helical" evidence="14">
    <location>
        <begin position="68"/>
        <end position="87"/>
    </location>
</feature>
<feature type="transmembrane region" description="Helical" evidence="14">
    <location>
        <begin position="99"/>
        <end position="119"/>
    </location>
</feature>
<dbReference type="EMBL" id="QZBU01004152">
    <property type="protein sequence ID" value="TIA14906.1"/>
    <property type="molecule type" value="Genomic_DNA"/>
</dbReference>
<keyword evidence="8 14" id="KW-1133">Transmembrane helix</keyword>
<comment type="caution">
    <text evidence="15">The sequence shown here is derived from an EMBL/GenBank/DDBJ whole genome shotgun (WGS) entry which is preliminary data.</text>
</comment>
<evidence type="ECO:0000256" key="7">
    <source>
        <dbReference type="ARBA" id="ARBA00022832"/>
    </source>
</evidence>
<dbReference type="PANTHER" id="PTHR11035">
    <property type="entry name" value="VERY-LONG-CHAIN (3R)-3-HYDROXYACYL-COA DEHYDRATASE"/>
    <property type="match status" value="1"/>
</dbReference>
<dbReference type="GO" id="GO:0030497">
    <property type="term" value="P:fatty acid elongation"/>
    <property type="evidence" value="ECO:0007669"/>
    <property type="project" value="TreeGrafter"/>
</dbReference>
<evidence type="ECO:0000256" key="6">
    <source>
        <dbReference type="ARBA" id="ARBA00022692"/>
    </source>
</evidence>
<keyword evidence="6 14" id="KW-0812">Transmembrane</keyword>
<dbReference type="Proteomes" id="UP000304947">
    <property type="component" value="Unassembled WGS sequence"/>
</dbReference>
<dbReference type="Pfam" id="PF04387">
    <property type="entry name" value="PTPLA"/>
    <property type="match status" value="1"/>
</dbReference>
<dbReference type="InterPro" id="IPR036291">
    <property type="entry name" value="NAD(P)-bd_dom_sf"/>
</dbReference>
<evidence type="ECO:0000256" key="11">
    <source>
        <dbReference type="ARBA" id="ARBA00023160"/>
    </source>
</evidence>
<dbReference type="EC" id="4.2.1.134" evidence="4 14"/>
<dbReference type="PANTHER" id="PTHR11035:SF3">
    <property type="entry name" value="VERY-LONG-CHAIN (3R)-3-HYDROXYACYL-COA DEHYDRATASE"/>
    <property type="match status" value="1"/>
</dbReference>
<comment type="subcellular location">
    <subcellularLocation>
        <location evidence="14">Endoplasmic reticulum membrane</location>
        <topology evidence="14">Multi-pass membrane protein</topology>
    </subcellularLocation>
    <subcellularLocation>
        <location evidence="1">Membrane</location>
        <topology evidence="1">Multi-pass membrane protein</topology>
    </subcellularLocation>
</comment>
<dbReference type="SUPFAM" id="SSF51735">
    <property type="entry name" value="NAD(P)-binding Rossmann-fold domains"/>
    <property type="match status" value="1"/>
</dbReference>
<protein>
    <recommendedName>
        <fullName evidence="4 14">Very-long-chain (3R)-3-hydroxyacyl-CoA dehydratase</fullName>
        <ecNumber evidence="4 14">4.2.1.134</ecNumber>
    </recommendedName>
</protein>
<feature type="transmembrane region" description="Helical" evidence="14">
    <location>
        <begin position="42"/>
        <end position="61"/>
    </location>
</feature>
<evidence type="ECO:0000256" key="14">
    <source>
        <dbReference type="RuleBase" id="RU363109"/>
    </source>
</evidence>
<keyword evidence="9 14" id="KW-0443">Lipid metabolism</keyword>
<evidence type="ECO:0000313" key="16">
    <source>
        <dbReference type="Proteomes" id="UP000304947"/>
    </source>
</evidence>
<proteinExistence type="inferred from homology"/>
<dbReference type="Gene3D" id="3.40.50.720">
    <property type="entry name" value="NAD(P)-binding Rossmann-like Domain"/>
    <property type="match status" value="1"/>
</dbReference>
<feature type="transmembrane region" description="Helical" evidence="14">
    <location>
        <begin position="7"/>
        <end position="36"/>
    </location>
</feature>
<comment type="function">
    <text evidence="14">Catalyzes the third of the four reactions of the long-chain fatty acids elongation cycle. This endoplasmic reticulum-bound enzymatic process, allows the addition of two carbons to the chain of long- and very long-chain fatty acids/VLCFAs per cycle. This enzyme catalyzes the dehydration of the 3-hydroxyacyl-CoA intermediate into trans-2,3-enoyl-CoA, within each cycle of fatty acid elongation. Thereby, it participates to the production of VLCFAs of different chain lengths that are involved in multiple biological processes as precursors of membrane lipids and lipid mediators.</text>
</comment>
<evidence type="ECO:0000256" key="5">
    <source>
        <dbReference type="ARBA" id="ARBA00022516"/>
    </source>
</evidence>
<dbReference type="GO" id="GO:0030148">
    <property type="term" value="P:sphingolipid biosynthetic process"/>
    <property type="evidence" value="ECO:0007669"/>
    <property type="project" value="TreeGrafter"/>
</dbReference>
<dbReference type="InterPro" id="IPR007482">
    <property type="entry name" value="Tyr_Pase-like_PTPLA"/>
</dbReference>
<dbReference type="GO" id="GO:0005789">
    <property type="term" value="C:endoplasmic reticulum membrane"/>
    <property type="evidence" value="ECO:0007669"/>
    <property type="project" value="UniProtKB-SubCell"/>
</dbReference>
<keyword evidence="11 14" id="KW-0275">Fatty acid biosynthesis</keyword>
<keyword evidence="5 14" id="KW-0444">Lipid biosynthesis</keyword>
<evidence type="ECO:0000256" key="9">
    <source>
        <dbReference type="ARBA" id="ARBA00023098"/>
    </source>
</evidence>
<evidence type="ECO:0000256" key="13">
    <source>
        <dbReference type="ARBA" id="ARBA00036671"/>
    </source>
</evidence>
<comment type="similarity">
    <text evidence="3 14">Belongs to the very long-chain fatty acids dehydratase HACD family.</text>
</comment>
<sequence length="392" mass="43204">MQVASRILLIWGIVTPFPNTVAFSPIYSTMLIAWSITEVIRYSYFAINLSSGSVPSFWLWLRYNTFFVLYPLGISSECWLVWLAASGPAKQYTGVREGLFAVLLIYVPGSYILFTHMMAQRRKIMRDAANSADDVSFVQSISDALRKFSTDKSIHYIHTSGTGLLTHDAGPSQPRHGKIYNDITDIDDITSFPSAADHRNVDEIVLDLATAEPERIKTAIVCPAVIYGTGRGLVKRSSLAVPFIAADVLKRGAGIAPEGEWVWGNVHVEDLSRLTLSLIEIAATTNAASSTALWGKDAYYFVEAGESDWSDIVRQVVHEAHEAGLIQSEEVKYLNKADAVEQGGPVFAYFFTNSRSRGSRARELLDWEPVQVGIEGTIREAVAAEASKLGML</sequence>
<keyword evidence="14" id="KW-0256">Endoplasmic reticulum</keyword>
<keyword evidence="10 14" id="KW-0472">Membrane</keyword>
<dbReference type="GO" id="GO:0102158">
    <property type="term" value="F:very-long-chain (3R)-3-hydroxyacyl-CoA dehydratase activity"/>
    <property type="evidence" value="ECO:0007669"/>
    <property type="project" value="UniProtKB-EC"/>
</dbReference>
<evidence type="ECO:0000256" key="2">
    <source>
        <dbReference type="ARBA" id="ARBA00005194"/>
    </source>
</evidence>